<reference evidence="2 3" key="1">
    <citation type="submission" date="2019-07" db="EMBL/GenBank/DDBJ databases">
        <title>Whole genome shotgun sequence of Cyclobacterium qasimii NBRC 106168.</title>
        <authorList>
            <person name="Hosoyama A."/>
            <person name="Uohara A."/>
            <person name="Ohji S."/>
            <person name="Ichikawa N."/>
        </authorList>
    </citation>
    <scope>NUCLEOTIDE SEQUENCE [LARGE SCALE GENOMIC DNA]</scope>
    <source>
        <strain evidence="2 3">NBRC 106168</strain>
    </source>
</reference>
<evidence type="ECO:0000259" key="1">
    <source>
        <dbReference type="Pfam" id="PF01370"/>
    </source>
</evidence>
<accession>A0A512C9M0</accession>
<feature type="domain" description="NAD-dependent epimerase/dehydratase" evidence="1">
    <location>
        <begin position="29"/>
        <end position="196"/>
    </location>
</feature>
<proteinExistence type="predicted"/>
<dbReference type="InterPro" id="IPR001509">
    <property type="entry name" value="Epimerase_deHydtase"/>
</dbReference>
<dbReference type="Pfam" id="PF01370">
    <property type="entry name" value="Epimerase"/>
    <property type="match status" value="1"/>
</dbReference>
<dbReference type="AlphaFoldDB" id="A0A512C9M0"/>
<organism evidence="2 3">
    <name type="scientific">Cyclobacterium qasimii</name>
    <dbReference type="NCBI Taxonomy" id="1350429"/>
    <lineage>
        <taxon>Bacteria</taxon>
        <taxon>Pseudomonadati</taxon>
        <taxon>Bacteroidota</taxon>
        <taxon>Cytophagia</taxon>
        <taxon>Cytophagales</taxon>
        <taxon>Cyclobacteriaceae</taxon>
        <taxon>Cyclobacterium</taxon>
    </lineage>
</organism>
<dbReference type="InterPro" id="IPR036291">
    <property type="entry name" value="NAD(P)-bd_dom_sf"/>
</dbReference>
<dbReference type="Gene3D" id="3.40.50.720">
    <property type="entry name" value="NAD(P)-binding Rossmann-like Domain"/>
    <property type="match status" value="1"/>
</dbReference>
<dbReference type="SUPFAM" id="SSF51735">
    <property type="entry name" value="NAD(P)-binding Rossmann-fold domains"/>
    <property type="match status" value="1"/>
</dbReference>
<evidence type="ECO:0000313" key="2">
    <source>
        <dbReference type="EMBL" id="GEO20911.1"/>
    </source>
</evidence>
<sequence length="338" mass="37682">MKSIEELEEILSKPTAGLVEDIKKINGDILILGVAGKMGPSLAKLASRAFKDAGINKKVIGVSRFSDPKMKTDLENHGVICITADLLDDEALQALPEAENVIYMAGKKFGTTGQEHSTWAMNAYLPGRVATKYKNSKIVVFSSGNIYPFMHYASGGALESTPPEPIGEYAQSCLGRERVFEYFSHQYNIPMLMYRLNYAIDMRYGNLLEICKMVNTEKPINLRSGHMNVIWQGDANEIAIRSLLHTTSPPKILNVTGPETISIKQVAEKFGQLLNKKPVFINEPEPNVLLNNASLCHQLFGYPTVSLLTMIEMTVQWVQQDGETLNKPTHFQEREGKF</sequence>
<comment type="caution">
    <text evidence="2">The sequence shown here is derived from an EMBL/GenBank/DDBJ whole genome shotgun (WGS) entry which is preliminary data.</text>
</comment>
<dbReference type="RefSeq" id="WP_020892816.1">
    <property type="nucleotide sequence ID" value="NZ_BJYV01000004.1"/>
</dbReference>
<gene>
    <name evidence="2" type="ORF">CQA01_14450</name>
</gene>
<protein>
    <submittedName>
        <fullName evidence="2">Epimerase</fullName>
    </submittedName>
</protein>
<dbReference type="EMBL" id="BJYV01000004">
    <property type="protein sequence ID" value="GEO20911.1"/>
    <property type="molecule type" value="Genomic_DNA"/>
</dbReference>
<name>A0A512C9M0_9BACT</name>
<keyword evidence="3" id="KW-1185">Reference proteome</keyword>
<dbReference type="Proteomes" id="UP000321301">
    <property type="component" value="Unassembled WGS sequence"/>
</dbReference>
<evidence type="ECO:0000313" key="3">
    <source>
        <dbReference type="Proteomes" id="UP000321301"/>
    </source>
</evidence>